<reference evidence="1 2" key="1">
    <citation type="journal article" date="2012" name="Genome Biol.">
        <title>Genome and low-iron response of an oceanic diatom adapted to chronic iron limitation.</title>
        <authorList>
            <person name="Lommer M."/>
            <person name="Specht M."/>
            <person name="Roy A.S."/>
            <person name="Kraemer L."/>
            <person name="Andreson R."/>
            <person name="Gutowska M.A."/>
            <person name="Wolf J."/>
            <person name="Bergner S.V."/>
            <person name="Schilhabel M.B."/>
            <person name="Klostermeier U.C."/>
            <person name="Beiko R.G."/>
            <person name="Rosenstiel P."/>
            <person name="Hippler M."/>
            <person name="Laroche J."/>
        </authorList>
    </citation>
    <scope>NUCLEOTIDE SEQUENCE [LARGE SCALE GENOMIC DNA]</scope>
    <source>
        <strain evidence="1 2">CCMP1005</strain>
    </source>
</reference>
<organism evidence="1 2">
    <name type="scientific">Thalassiosira oceanica</name>
    <name type="common">Marine diatom</name>
    <dbReference type="NCBI Taxonomy" id="159749"/>
    <lineage>
        <taxon>Eukaryota</taxon>
        <taxon>Sar</taxon>
        <taxon>Stramenopiles</taxon>
        <taxon>Ochrophyta</taxon>
        <taxon>Bacillariophyta</taxon>
        <taxon>Coscinodiscophyceae</taxon>
        <taxon>Thalassiosirophycidae</taxon>
        <taxon>Thalassiosirales</taxon>
        <taxon>Thalassiosiraceae</taxon>
        <taxon>Thalassiosira</taxon>
    </lineage>
</organism>
<evidence type="ECO:0000313" key="2">
    <source>
        <dbReference type="Proteomes" id="UP000266841"/>
    </source>
</evidence>
<keyword evidence="2" id="KW-1185">Reference proteome</keyword>
<accession>K0R883</accession>
<evidence type="ECO:0000313" key="1">
    <source>
        <dbReference type="EMBL" id="EJK49678.1"/>
    </source>
</evidence>
<sequence>MARSDHVTAELLNGSVLTITEAKHFKDQLESVLEGIPNVYGNGYVGLLKTIGDPLLAQKTSSVCTAQKLVDSAADKDSAYTTVDEAAREEANERNVHTQRTLGVKGGVIAKSLKKLGRDIVGEITHNEDGTRKSKATNTIKFVHKRDVPANRLRDVTYGQFVCTVRPEKKEKNRS</sequence>
<comment type="caution">
    <text evidence="1">The sequence shown here is derived from an EMBL/GenBank/DDBJ whole genome shotgun (WGS) entry which is preliminary data.</text>
</comment>
<dbReference type="EMBL" id="AGNL01044532">
    <property type="protein sequence ID" value="EJK49678.1"/>
    <property type="molecule type" value="Genomic_DNA"/>
</dbReference>
<dbReference type="AlphaFoldDB" id="K0R883"/>
<dbReference type="Proteomes" id="UP000266841">
    <property type="component" value="Unassembled WGS sequence"/>
</dbReference>
<gene>
    <name evidence="1" type="ORF">THAOC_31418</name>
</gene>
<name>K0R883_THAOC</name>
<protein>
    <submittedName>
        <fullName evidence="1">Uncharacterized protein</fullName>
    </submittedName>
</protein>
<proteinExistence type="predicted"/>